<organism evidence="2 3">
    <name type="scientific">Halorubrum rubrum</name>
    <dbReference type="NCBI Taxonomy" id="1126240"/>
    <lineage>
        <taxon>Archaea</taxon>
        <taxon>Methanobacteriati</taxon>
        <taxon>Methanobacteriota</taxon>
        <taxon>Stenosarchaea group</taxon>
        <taxon>Halobacteria</taxon>
        <taxon>Halobacteriales</taxon>
        <taxon>Haloferacaceae</taxon>
        <taxon>Halorubrum</taxon>
    </lineage>
</organism>
<evidence type="ECO:0000313" key="3">
    <source>
        <dbReference type="Proteomes" id="UP001596118"/>
    </source>
</evidence>
<dbReference type="RefSeq" id="WP_256411623.1">
    <property type="nucleotide sequence ID" value="NZ_JANHDM010000005.1"/>
</dbReference>
<keyword evidence="1" id="KW-1133">Transmembrane helix</keyword>
<name>A0ABD5R267_9EURY</name>
<accession>A0ABD5R267</accession>
<keyword evidence="1" id="KW-0812">Transmembrane</keyword>
<sequence>MLGSPSLSVEWIAVGCLLTIVGWLIRFRGWTFLLAGYDGTSSVPDEVVAEVAGNTVLRIGLAGIAVGVVVALVDAPAFLPTVYAIAVLFAVARLLYRLHTYTPTKAA</sequence>
<keyword evidence="3" id="KW-1185">Reference proteome</keyword>
<feature type="transmembrane region" description="Helical" evidence="1">
    <location>
        <begin position="77"/>
        <end position="96"/>
    </location>
</feature>
<reference evidence="2 3" key="1">
    <citation type="journal article" date="2019" name="Int. J. Syst. Evol. Microbiol.">
        <title>The Global Catalogue of Microorganisms (GCM) 10K type strain sequencing project: providing services to taxonomists for standard genome sequencing and annotation.</title>
        <authorList>
            <consortium name="The Broad Institute Genomics Platform"/>
            <consortium name="The Broad Institute Genome Sequencing Center for Infectious Disease"/>
            <person name="Wu L."/>
            <person name="Ma J."/>
        </authorList>
    </citation>
    <scope>NUCLEOTIDE SEQUENCE [LARGE SCALE GENOMIC DNA]</scope>
    <source>
        <strain evidence="2 3">CGMCC 1.12124</strain>
    </source>
</reference>
<gene>
    <name evidence="2" type="ORF">ACFPM1_09820</name>
</gene>
<keyword evidence="1" id="KW-0472">Membrane</keyword>
<evidence type="ECO:0000313" key="2">
    <source>
        <dbReference type="EMBL" id="MFC5279050.1"/>
    </source>
</evidence>
<dbReference type="EMBL" id="JBHSKY010000008">
    <property type="protein sequence ID" value="MFC5279050.1"/>
    <property type="molecule type" value="Genomic_DNA"/>
</dbReference>
<feature type="transmembrane region" description="Helical" evidence="1">
    <location>
        <begin position="12"/>
        <end position="35"/>
    </location>
</feature>
<protein>
    <submittedName>
        <fullName evidence="2">DUF3784 domain-containing protein</fullName>
    </submittedName>
</protein>
<evidence type="ECO:0000256" key="1">
    <source>
        <dbReference type="SAM" id="Phobius"/>
    </source>
</evidence>
<dbReference type="AlphaFoldDB" id="A0ABD5R267"/>
<proteinExistence type="predicted"/>
<feature type="transmembrane region" description="Helical" evidence="1">
    <location>
        <begin position="47"/>
        <end position="71"/>
    </location>
</feature>
<dbReference type="Proteomes" id="UP001596118">
    <property type="component" value="Unassembled WGS sequence"/>
</dbReference>
<comment type="caution">
    <text evidence="2">The sequence shown here is derived from an EMBL/GenBank/DDBJ whole genome shotgun (WGS) entry which is preliminary data.</text>
</comment>